<name>A0ABQ9GMQ1_9NEOP</name>
<evidence type="ECO:0000313" key="2">
    <source>
        <dbReference type="Proteomes" id="UP001159363"/>
    </source>
</evidence>
<accession>A0ABQ9GMQ1</accession>
<keyword evidence="2" id="KW-1185">Reference proteome</keyword>
<proteinExistence type="predicted"/>
<evidence type="ECO:0000313" key="1">
    <source>
        <dbReference type="EMBL" id="KAJ8873292.1"/>
    </source>
</evidence>
<organism evidence="1 2">
    <name type="scientific">Dryococelus australis</name>
    <dbReference type="NCBI Taxonomy" id="614101"/>
    <lineage>
        <taxon>Eukaryota</taxon>
        <taxon>Metazoa</taxon>
        <taxon>Ecdysozoa</taxon>
        <taxon>Arthropoda</taxon>
        <taxon>Hexapoda</taxon>
        <taxon>Insecta</taxon>
        <taxon>Pterygota</taxon>
        <taxon>Neoptera</taxon>
        <taxon>Polyneoptera</taxon>
        <taxon>Phasmatodea</taxon>
        <taxon>Verophasmatodea</taxon>
        <taxon>Anareolatae</taxon>
        <taxon>Phasmatidae</taxon>
        <taxon>Eurycanthinae</taxon>
        <taxon>Dryococelus</taxon>
    </lineage>
</organism>
<dbReference type="Proteomes" id="UP001159363">
    <property type="component" value="Chromosome 10"/>
</dbReference>
<protein>
    <submittedName>
        <fullName evidence="1">Uncharacterized protein</fullName>
    </submittedName>
</protein>
<comment type="caution">
    <text evidence="1">The sequence shown here is derived from an EMBL/GenBank/DDBJ whole genome shotgun (WGS) entry which is preliminary data.</text>
</comment>
<gene>
    <name evidence="1" type="ORF">PR048_026926</name>
</gene>
<dbReference type="EMBL" id="JARBHB010000011">
    <property type="protein sequence ID" value="KAJ8873292.1"/>
    <property type="molecule type" value="Genomic_DNA"/>
</dbReference>
<reference evidence="1 2" key="1">
    <citation type="submission" date="2023-02" db="EMBL/GenBank/DDBJ databases">
        <title>LHISI_Scaffold_Assembly.</title>
        <authorList>
            <person name="Stuart O.P."/>
            <person name="Cleave R."/>
            <person name="Magrath M.J.L."/>
            <person name="Mikheyev A.S."/>
        </authorList>
    </citation>
    <scope>NUCLEOTIDE SEQUENCE [LARGE SCALE GENOMIC DNA]</scope>
    <source>
        <strain evidence="1">Daus_M_001</strain>
        <tissue evidence="1">Leg muscle</tissue>
    </source>
</reference>
<sequence length="99" mass="10975">MADAMLPYSVVVNPHFKKLMHTSQPLYMPLLALKSGQFHFLVTYGCLEAMTTLFCQSHIILSKTALKKYCVGCLSFPESPTAIAIGEKLCSSLAEWNMS</sequence>